<gene>
    <name evidence="1" type="ORF">GRAN_1582</name>
</gene>
<dbReference type="RefSeq" id="WP_128912294.1">
    <property type="nucleotide sequence ID" value="NZ_RDSM01000001.1"/>
</dbReference>
<dbReference type="OrthoDB" id="9817445at2"/>
<dbReference type="InterPro" id="IPR011990">
    <property type="entry name" value="TPR-like_helical_dom_sf"/>
</dbReference>
<reference evidence="1 2" key="1">
    <citation type="submission" date="2018-11" db="EMBL/GenBank/DDBJ databases">
        <authorList>
            <person name="Mardanov A.V."/>
            <person name="Ravin N.V."/>
            <person name="Dedysh S.N."/>
        </authorList>
    </citation>
    <scope>NUCLEOTIDE SEQUENCE [LARGE SCALE GENOMIC DNA]</scope>
    <source>
        <strain evidence="1 2">AF10</strain>
    </source>
</reference>
<dbReference type="EMBL" id="RDSM01000001">
    <property type="protein sequence ID" value="RXH58272.1"/>
    <property type="molecule type" value="Genomic_DNA"/>
</dbReference>
<name>A0A4Q0T5N1_9BACT</name>
<protein>
    <recommendedName>
        <fullName evidence="3">CHAT domain-containing protein</fullName>
    </recommendedName>
</protein>
<dbReference type="Gene3D" id="1.25.40.10">
    <property type="entry name" value="Tetratricopeptide repeat domain"/>
    <property type="match status" value="1"/>
</dbReference>
<proteinExistence type="predicted"/>
<keyword evidence="2" id="KW-1185">Reference proteome</keyword>
<evidence type="ECO:0000313" key="2">
    <source>
        <dbReference type="Proteomes" id="UP000289437"/>
    </source>
</evidence>
<dbReference type="Proteomes" id="UP000289437">
    <property type="component" value="Unassembled WGS sequence"/>
</dbReference>
<evidence type="ECO:0008006" key="3">
    <source>
        <dbReference type="Google" id="ProtNLM"/>
    </source>
</evidence>
<sequence length="840" mass="93332">MPIFRKTAVVQFVLPSTKDEEKMPLTLEREYGVFLSIDGCQFSASTFRSPVNDERWRDFVNRMKRCNEERKGYESAVVIRAVGRDLFQTLAGLSPVLQEFLSEPSTSRRLVIQTTRPELHLLPWGALYDLSGKFLAARDLSVVQSWGKFSKIPVALGATLNLVSDVDANTTSATLKSLKNLPEEITRIARGAPDILHIEKHGNPELNQIGGVSATTNARRYAKARIALLWSCYSGSADSWGQSPALSLHRQGVPLVLSFQAPLNVVDAKSISRDFYSDVFGPAASRDPETALVRIRAAKFEQEFDCANWASMVVYMTGALDLSAMALNGPQVPQATWFSPAVPLAEPAVSVRARKGWKQLARAIERLPPGSITGMEIPDALQDEDWSQLPVSIVENWRGNKIRLDGGNDPLSGDAIAELNLPVQDAPKTDAADRLVWFFQKIASFGAPLIVWTDASPWHSEFLKTISPNPALTFLLIYGKPKPLTVPEFVDLNKLDEAQKLYEDIVGSDGTGECDDEVRSAAYFAYARCNRQAKAAACVLALKSSSERALLTGNYVSRWGGIPEEIAPSVPTTGTAAVATKGPRITDAKRREDDCYRETVHLAETDNMPRDSGRARHELGYFMQTRHRVRSAETFYRASLLDFERSPLPRDIRWHSALANLLRDWADLLADKPDHLDEALKLLRRALAIHAFHGRRLQIAYSLTTQARIHQTAGRPTEAVEGALDAANLFEECRNWGGWVEAIRILLDGLAEKRETGRMLGVVDLTLAKLAKVPGEQISDRRRDGFVRALTFENARAHWIHGDMPETRKALEDVFDKAPRDFDESALGQAAARLKRFVTL</sequence>
<evidence type="ECO:0000313" key="1">
    <source>
        <dbReference type="EMBL" id="RXH58272.1"/>
    </source>
</evidence>
<accession>A0A4Q0T5N1</accession>
<reference evidence="2" key="2">
    <citation type="submission" date="2019-02" db="EMBL/GenBank/DDBJ databases">
        <title>Granulicella sibirica sp. nov., a psychrotolerant acidobacterium isolated from an organic soil layer in forested tundra, West Siberia.</title>
        <authorList>
            <person name="Oshkin I.Y."/>
            <person name="Kulichevskaya I.S."/>
            <person name="Rijpstra W.I.C."/>
            <person name="Sinninghe Damste J.S."/>
            <person name="Rakitin A.L."/>
            <person name="Ravin N.V."/>
            <person name="Dedysh S.N."/>
        </authorList>
    </citation>
    <scope>NUCLEOTIDE SEQUENCE [LARGE SCALE GENOMIC DNA]</scope>
    <source>
        <strain evidence="2">AF10</strain>
    </source>
</reference>
<dbReference type="AlphaFoldDB" id="A0A4Q0T5N1"/>
<comment type="caution">
    <text evidence="1">The sequence shown here is derived from an EMBL/GenBank/DDBJ whole genome shotgun (WGS) entry which is preliminary data.</text>
</comment>
<organism evidence="1 2">
    <name type="scientific">Granulicella sibirica</name>
    <dbReference type="NCBI Taxonomy" id="2479048"/>
    <lineage>
        <taxon>Bacteria</taxon>
        <taxon>Pseudomonadati</taxon>
        <taxon>Acidobacteriota</taxon>
        <taxon>Terriglobia</taxon>
        <taxon>Terriglobales</taxon>
        <taxon>Acidobacteriaceae</taxon>
        <taxon>Granulicella</taxon>
    </lineage>
</organism>
<dbReference type="SUPFAM" id="SSF48452">
    <property type="entry name" value="TPR-like"/>
    <property type="match status" value="1"/>
</dbReference>